<comment type="caution">
    <text evidence="5">The sequence shown here is derived from an EMBL/GenBank/DDBJ whole genome shotgun (WGS) entry which is preliminary data.</text>
</comment>
<dbReference type="GO" id="GO:0030599">
    <property type="term" value="F:pectinesterase activity"/>
    <property type="evidence" value="ECO:0007669"/>
    <property type="project" value="InterPro"/>
</dbReference>
<dbReference type="Gene3D" id="2.160.20.10">
    <property type="entry name" value="Single-stranded right-handed beta-helix, Pectin lyase-like"/>
    <property type="match status" value="1"/>
</dbReference>
<protein>
    <recommendedName>
        <fullName evidence="4">Pectinesterase catalytic domain-containing protein</fullName>
    </recommendedName>
</protein>
<evidence type="ECO:0000313" key="5">
    <source>
        <dbReference type="EMBL" id="KAK9289130.1"/>
    </source>
</evidence>
<keyword evidence="3" id="KW-0063">Aspartyl esterase</keyword>
<gene>
    <name evidence="5" type="ORF">L1049_017603</name>
</gene>
<dbReference type="GO" id="GO:0042545">
    <property type="term" value="P:cell wall modification"/>
    <property type="evidence" value="ECO:0007669"/>
    <property type="project" value="InterPro"/>
</dbReference>
<dbReference type="Proteomes" id="UP001415857">
    <property type="component" value="Unassembled WGS sequence"/>
</dbReference>
<feature type="domain" description="Pectinesterase catalytic" evidence="4">
    <location>
        <begin position="35"/>
        <end position="78"/>
    </location>
</feature>
<evidence type="ECO:0000313" key="6">
    <source>
        <dbReference type="Proteomes" id="UP001415857"/>
    </source>
</evidence>
<accession>A0AAP0S807</accession>
<dbReference type="InterPro" id="IPR000070">
    <property type="entry name" value="Pectinesterase_cat"/>
</dbReference>
<comment type="pathway">
    <text evidence="1">Glycan metabolism; pectin degradation; 2-dehydro-3-deoxy-D-gluconate from pectin: step 1/5.</text>
</comment>
<name>A0AAP0S807_LIQFO</name>
<evidence type="ECO:0000256" key="1">
    <source>
        <dbReference type="ARBA" id="ARBA00005184"/>
    </source>
</evidence>
<evidence type="ECO:0000259" key="4">
    <source>
        <dbReference type="Pfam" id="PF01095"/>
    </source>
</evidence>
<sequence length="87" mass="9855">MDDNKAIYYLINIWKYSSLSLEKDQITIAAFQSKKTVWASGFVAKFMTFENSAQLEQGQAAALVSESDHSAFFRCVFIARVPRHSLS</sequence>
<dbReference type="EMBL" id="JBBPBK010000003">
    <property type="protein sequence ID" value="KAK9289130.1"/>
    <property type="molecule type" value="Genomic_DNA"/>
</dbReference>
<keyword evidence="6" id="KW-1185">Reference proteome</keyword>
<dbReference type="InterPro" id="IPR011050">
    <property type="entry name" value="Pectin_lyase_fold/virulence"/>
</dbReference>
<proteinExistence type="predicted"/>
<dbReference type="AlphaFoldDB" id="A0AAP0S807"/>
<evidence type="ECO:0000256" key="2">
    <source>
        <dbReference type="ARBA" id="ARBA00022801"/>
    </source>
</evidence>
<dbReference type="SUPFAM" id="SSF51126">
    <property type="entry name" value="Pectin lyase-like"/>
    <property type="match status" value="1"/>
</dbReference>
<dbReference type="Pfam" id="PF01095">
    <property type="entry name" value="Pectinesterase"/>
    <property type="match status" value="1"/>
</dbReference>
<keyword evidence="2" id="KW-0378">Hydrolase</keyword>
<reference evidence="5 6" key="1">
    <citation type="journal article" date="2024" name="Plant J.">
        <title>Genome sequences and population genomics reveal climatic adaptation and genomic divergence between two closely related sweetgum species.</title>
        <authorList>
            <person name="Xu W.Q."/>
            <person name="Ren C.Q."/>
            <person name="Zhang X.Y."/>
            <person name="Comes H.P."/>
            <person name="Liu X.H."/>
            <person name="Li Y.G."/>
            <person name="Kettle C.J."/>
            <person name="Jalonen R."/>
            <person name="Gaisberger H."/>
            <person name="Ma Y.Z."/>
            <person name="Qiu Y.X."/>
        </authorList>
    </citation>
    <scope>NUCLEOTIDE SEQUENCE [LARGE SCALE GENOMIC DNA]</scope>
    <source>
        <strain evidence="5">Hangzhou</strain>
    </source>
</reference>
<organism evidence="5 6">
    <name type="scientific">Liquidambar formosana</name>
    <name type="common">Formosan gum</name>
    <dbReference type="NCBI Taxonomy" id="63359"/>
    <lineage>
        <taxon>Eukaryota</taxon>
        <taxon>Viridiplantae</taxon>
        <taxon>Streptophyta</taxon>
        <taxon>Embryophyta</taxon>
        <taxon>Tracheophyta</taxon>
        <taxon>Spermatophyta</taxon>
        <taxon>Magnoliopsida</taxon>
        <taxon>eudicotyledons</taxon>
        <taxon>Gunneridae</taxon>
        <taxon>Pentapetalae</taxon>
        <taxon>Saxifragales</taxon>
        <taxon>Altingiaceae</taxon>
        <taxon>Liquidambar</taxon>
    </lineage>
</organism>
<evidence type="ECO:0000256" key="3">
    <source>
        <dbReference type="ARBA" id="ARBA00023085"/>
    </source>
</evidence>
<dbReference type="InterPro" id="IPR012334">
    <property type="entry name" value="Pectin_lyas_fold"/>
</dbReference>